<evidence type="ECO:0000313" key="5">
    <source>
        <dbReference type="Proteomes" id="UP000267606"/>
    </source>
</evidence>
<gene>
    <name evidence="4" type="ORF">OFLC_LOCUS9577</name>
</gene>
<reference evidence="4 5" key="2">
    <citation type="submission" date="2018-11" db="EMBL/GenBank/DDBJ databases">
        <authorList>
            <consortium name="Pathogen Informatics"/>
        </authorList>
    </citation>
    <scope>NUCLEOTIDE SEQUENCE [LARGE SCALE GENOMIC DNA]</scope>
</reference>
<proteinExistence type="inferred from homology"/>
<dbReference type="PANTHER" id="PTHR11769:SF35">
    <property type="entry name" value="HYALURONIDASE"/>
    <property type="match status" value="1"/>
</dbReference>
<evidence type="ECO:0000313" key="6">
    <source>
        <dbReference type="WBParaSite" id="OFLC_0000957501-mRNA-1"/>
    </source>
</evidence>
<protein>
    <recommendedName>
        <fullName evidence="3">Hyaluronidase</fullName>
        <ecNumber evidence="3">3.2.1.35</ecNumber>
    </recommendedName>
</protein>
<evidence type="ECO:0000256" key="3">
    <source>
        <dbReference type="RuleBase" id="RU610713"/>
    </source>
</evidence>
<organism evidence="6">
    <name type="scientific">Onchocerca flexuosa</name>
    <dbReference type="NCBI Taxonomy" id="387005"/>
    <lineage>
        <taxon>Eukaryota</taxon>
        <taxon>Metazoa</taxon>
        <taxon>Ecdysozoa</taxon>
        <taxon>Nematoda</taxon>
        <taxon>Chromadorea</taxon>
        <taxon>Rhabditida</taxon>
        <taxon>Spirurina</taxon>
        <taxon>Spiruromorpha</taxon>
        <taxon>Filarioidea</taxon>
        <taxon>Onchocercidae</taxon>
        <taxon>Onchocerca</taxon>
    </lineage>
</organism>
<dbReference type="InterPro" id="IPR018155">
    <property type="entry name" value="Hyaluronidase"/>
</dbReference>
<keyword evidence="3" id="KW-0378">Hydrolase</keyword>
<dbReference type="EMBL" id="UZAJ01011886">
    <property type="protein sequence ID" value="VDO61597.1"/>
    <property type="molecule type" value="Genomic_DNA"/>
</dbReference>
<evidence type="ECO:0000256" key="1">
    <source>
        <dbReference type="ARBA" id="ARBA00008871"/>
    </source>
</evidence>
<keyword evidence="2" id="KW-1015">Disulfide bond</keyword>
<name>A0A183HQ14_9BILA</name>
<evidence type="ECO:0000256" key="2">
    <source>
        <dbReference type="ARBA" id="ARBA00023157"/>
    </source>
</evidence>
<dbReference type="Pfam" id="PF01630">
    <property type="entry name" value="Glyco_hydro_56"/>
    <property type="match status" value="1"/>
</dbReference>
<dbReference type="AlphaFoldDB" id="A0A183HQ14"/>
<keyword evidence="5" id="KW-1185">Reference proteome</keyword>
<dbReference type="PANTHER" id="PTHR11769">
    <property type="entry name" value="HYALURONIDASE"/>
    <property type="match status" value="1"/>
</dbReference>
<sequence length="204" mass="23632">EYWYKFNFWIIANNNFFRLQLYIRKFLIATIREAKKMRPNASWGFYGMPFCNYSAGKSDSAGCGRVYKKFNDRIAPLYTEVDAFYPSIYLPHRGSNITSYLYVTSVLQEAERCAKKVNPKMPIFAYTGIEYFPLNFSNPFYSKKDLHNSLSQAYHMGLQGAIIWSTSKNMMERCDGIKNYVVRYLGPEIANLANITSPKTASKN</sequence>
<dbReference type="GO" id="GO:0004415">
    <property type="term" value="F:hyalurononglucosaminidase activity"/>
    <property type="evidence" value="ECO:0007669"/>
    <property type="project" value="UniProtKB-UniRule"/>
</dbReference>
<dbReference type="InterPro" id="IPR013785">
    <property type="entry name" value="Aldolase_TIM"/>
</dbReference>
<keyword evidence="3" id="KW-0326">Glycosidase</keyword>
<evidence type="ECO:0000313" key="4">
    <source>
        <dbReference type="EMBL" id="VDO61597.1"/>
    </source>
</evidence>
<comment type="catalytic activity">
    <reaction evidence="3">
        <text>Random hydrolysis of (1-&gt;4)-linkages between N-acetyl-beta-D-glucosamine and D-glucuronate residues in hyaluronate.</text>
        <dbReference type="EC" id="3.2.1.35"/>
    </reaction>
</comment>
<dbReference type="PRINTS" id="PR00846">
    <property type="entry name" value="GLHYDRLASE56"/>
</dbReference>
<dbReference type="Gene3D" id="3.20.20.70">
    <property type="entry name" value="Aldolase class I"/>
    <property type="match status" value="1"/>
</dbReference>
<dbReference type="STRING" id="387005.A0A183HQ14"/>
<comment type="similarity">
    <text evidence="1 3">Belongs to the glycosyl hydrolase 56 family.</text>
</comment>
<dbReference type="Proteomes" id="UP000267606">
    <property type="component" value="Unassembled WGS sequence"/>
</dbReference>
<dbReference type="EC" id="3.2.1.35" evidence="3"/>
<accession>A0A183HQ14</accession>
<dbReference type="InterPro" id="IPR017853">
    <property type="entry name" value="GH"/>
</dbReference>
<dbReference type="WBParaSite" id="OFLC_0000957501-mRNA-1">
    <property type="protein sequence ID" value="OFLC_0000957501-mRNA-1"/>
    <property type="gene ID" value="OFLC_0000957501"/>
</dbReference>
<dbReference type="GO" id="GO:0030214">
    <property type="term" value="P:hyaluronan catabolic process"/>
    <property type="evidence" value="ECO:0007669"/>
    <property type="project" value="TreeGrafter"/>
</dbReference>
<dbReference type="GO" id="GO:0005975">
    <property type="term" value="P:carbohydrate metabolic process"/>
    <property type="evidence" value="ECO:0007669"/>
    <property type="project" value="InterPro"/>
</dbReference>
<dbReference type="SUPFAM" id="SSF51445">
    <property type="entry name" value="(Trans)glycosidases"/>
    <property type="match status" value="1"/>
</dbReference>
<reference evidence="6" key="1">
    <citation type="submission" date="2016-06" db="UniProtKB">
        <authorList>
            <consortium name="WormBaseParasite"/>
        </authorList>
    </citation>
    <scope>IDENTIFICATION</scope>
</reference>